<dbReference type="EMBL" id="JANEYF010004967">
    <property type="protein sequence ID" value="KAJ8929550.1"/>
    <property type="molecule type" value="Genomic_DNA"/>
</dbReference>
<organism evidence="3 4">
    <name type="scientific">Rhamnusium bicolor</name>
    <dbReference type="NCBI Taxonomy" id="1586634"/>
    <lineage>
        <taxon>Eukaryota</taxon>
        <taxon>Metazoa</taxon>
        <taxon>Ecdysozoa</taxon>
        <taxon>Arthropoda</taxon>
        <taxon>Hexapoda</taxon>
        <taxon>Insecta</taxon>
        <taxon>Pterygota</taxon>
        <taxon>Neoptera</taxon>
        <taxon>Endopterygota</taxon>
        <taxon>Coleoptera</taxon>
        <taxon>Polyphaga</taxon>
        <taxon>Cucujiformia</taxon>
        <taxon>Chrysomeloidea</taxon>
        <taxon>Cerambycidae</taxon>
        <taxon>Lepturinae</taxon>
        <taxon>Rhagiini</taxon>
        <taxon>Rhamnusium</taxon>
    </lineage>
</organism>
<dbReference type="PANTHER" id="PTHR33977">
    <property type="entry name" value="ZINC ION BINDING PROTEIN"/>
    <property type="match status" value="1"/>
</dbReference>
<proteinExistence type="predicted"/>
<evidence type="ECO:0000313" key="4">
    <source>
        <dbReference type="Proteomes" id="UP001162156"/>
    </source>
</evidence>
<evidence type="ECO:0000256" key="1">
    <source>
        <dbReference type="PROSITE-ProRule" id="PRU00325"/>
    </source>
</evidence>
<dbReference type="PANTHER" id="PTHR33977:SF1">
    <property type="entry name" value="ZINC ION BINDING PROTEIN"/>
    <property type="match status" value="1"/>
</dbReference>
<keyword evidence="1" id="KW-0862">Zinc</keyword>
<name>A0AAV8WTF7_9CUCU</name>
<keyword evidence="4" id="KW-1185">Reference proteome</keyword>
<gene>
    <name evidence="3" type="ORF">NQ314_017749</name>
</gene>
<dbReference type="Proteomes" id="UP001162156">
    <property type="component" value="Unassembled WGS sequence"/>
</dbReference>
<reference evidence="3" key="1">
    <citation type="journal article" date="2023" name="Insect Mol. Biol.">
        <title>Genome sequencing provides insights into the evolution of gene families encoding plant cell wall-degrading enzymes in longhorned beetles.</title>
        <authorList>
            <person name="Shin N.R."/>
            <person name="Okamura Y."/>
            <person name="Kirsch R."/>
            <person name="Pauchet Y."/>
        </authorList>
    </citation>
    <scope>NUCLEOTIDE SEQUENCE</scope>
    <source>
        <strain evidence="3">RBIC_L_NR</strain>
    </source>
</reference>
<accession>A0AAV8WTF7</accession>
<dbReference type="InterPro" id="IPR007527">
    <property type="entry name" value="Znf_SWIM"/>
</dbReference>
<dbReference type="PROSITE" id="PS50966">
    <property type="entry name" value="ZF_SWIM"/>
    <property type="match status" value="1"/>
</dbReference>
<dbReference type="InterPro" id="IPR018289">
    <property type="entry name" value="MULE_transposase_dom"/>
</dbReference>
<keyword evidence="1" id="KW-0479">Metal-binding</keyword>
<dbReference type="AlphaFoldDB" id="A0AAV8WTF7"/>
<keyword evidence="1" id="KW-0863">Zinc-finger</keyword>
<sequence length="388" mass="45072">MNTSQENMLQRFGNNIIAIDSTHGLNSYDFELTTVLIVDDWGEGFPGACMLTNRKDTVIFEIFFEKIKSKVGLLTPRTFMTDITHVFYNAWQRIMGSVPTQLFCAWHVDRAWQTNLAKIKNQDKKKMVYNSLKILQSATDQDEFHILLSNTIDQLIDDMETKEFGVYFKNFYGANYPQWAYCYRKSSGINTNMRLESMHKIIKYIYLDAKKTKRLDKGISAINRYVRDKIVDRIIKNVKGKYTFYTKEIYLRHKSAMKIQFQVDQCENGTWTVSTDTTHGLSAPKSYTVSKNISDVCCQIMCSVCKICIHSYNCTCVDFFVHNTICKHIHYVVLNSGSIFEFPSTSATNQNMQNEMQNDFEIKEHLKTLSHQCYTEKGKYSLKYCSGN</sequence>
<dbReference type="GO" id="GO:0008270">
    <property type="term" value="F:zinc ion binding"/>
    <property type="evidence" value="ECO:0007669"/>
    <property type="project" value="UniProtKB-KW"/>
</dbReference>
<feature type="domain" description="SWIM-type" evidence="2">
    <location>
        <begin position="287"/>
        <end position="337"/>
    </location>
</feature>
<dbReference type="Pfam" id="PF10551">
    <property type="entry name" value="MULE"/>
    <property type="match status" value="1"/>
</dbReference>
<evidence type="ECO:0000313" key="3">
    <source>
        <dbReference type="EMBL" id="KAJ8929550.1"/>
    </source>
</evidence>
<evidence type="ECO:0000259" key="2">
    <source>
        <dbReference type="PROSITE" id="PS50966"/>
    </source>
</evidence>
<protein>
    <recommendedName>
        <fullName evidence="2">SWIM-type domain-containing protein</fullName>
    </recommendedName>
</protein>
<comment type="caution">
    <text evidence="3">The sequence shown here is derived from an EMBL/GenBank/DDBJ whole genome shotgun (WGS) entry which is preliminary data.</text>
</comment>